<accession>A0A9N8EWC3</accession>
<evidence type="ECO:0000256" key="1">
    <source>
        <dbReference type="SAM" id="MobiDB-lite"/>
    </source>
</evidence>
<organism evidence="2 3">
    <name type="scientific">Seminavis robusta</name>
    <dbReference type="NCBI Taxonomy" id="568900"/>
    <lineage>
        <taxon>Eukaryota</taxon>
        <taxon>Sar</taxon>
        <taxon>Stramenopiles</taxon>
        <taxon>Ochrophyta</taxon>
        <taxon>Bacillariophyta</taxon>
        <taxon>Bacillariophyceae</taxon>
        <taxon>Bacillariophycidae</taxon>
        <taxon>Naviculales</taxon>
        <taxon>Naviculaceae</taxon>
        <taxon>Seminavis</taxon>
    </lineage>
</organism>
<proteinExistence type="predicted"/>
<evidence type="ECO:0000313" key="2">
    <source>
        <dbReference type="EMBL" id="CAB9527184.1"/>
    </source>
</evidence>
<reference evidence="2" key="1">
    <citation type="submission" date="2020-06" db="EMBL/GenBank/DDBJ databases">
        <authorList>
            <consortium name="Plant Systems Biology data submission"/>
        </authorList>
    </citation>
    <scope>NUCLEOTIDE SEQUENCE</scope>
    <source>
        <strain evidence="2">D6</strain>
    </source>
</reference>
<protein>
    <submittedName>
        <fullName evidence="2">Uncharacterized protein</fullName>
    </submittedName>
</protein>
<dbReference type="EMBL" id="CAICTM010001952">
    <property type="protein sequence ID" value="CAB9527184.1"/>
    <property type="molecule type" value="Genomic_DNA"/>
</dbReference>
<gene>
    <name evidence="2" type="ORF">SEMRO_1954_G307590.2</name>
</gene>
<feature type="region of interest" description="Disordered" evidence="1">
    <location>
        <begin position="146"/>
        <end position="192"/>
    </location>
</feature>
<name>A0A9N8EWC3_9STRA</name>
<sequence length="192" mass="20734">MVVSVESSSRQPSRNTRVVSVADGGGIGYFVVTSQDYPVAQAVSLLIDMSKTIHECSCDHGDDRTKLAVPDLSMCRKKVLALCSHHSNAFGEFEFTSNEGGLSAFLAAIAKDFLANEKSPEQVQNEASLSSLGLLDLPTAPVLLHKKSSRPHPKVIQSVLKREKSSERSSATLPSDDPNSQQSPSQQKLCQH</sequence>
<dbReference type="Proteomes" id="UP001153069">
    <property type="component" value="Unassembled WGS sequence"/>
</dbReference>
<comment type="caution">
    <text evidence="2">The sequence shown here is derived from an EMBL/GenBank/DDBJ whole genome shotgun (WGS) entry which is preliminary data.</text>
</comment>
<evidence type="ECO:0000313" key="3">
    <source>
        <dbReference type="Proteomes" id="UP001153069"/>
    </source>
</evidence>
<keyword evidence="3" id="KW-1185">Reference proteome</keyword>
<feature type="compositionally biased region" description="Low complexity" evidence="1">
    <location>
        <begin position="174"/>
        <end position="192"/>
    </location>
</feature>
<dbReference type="AlphaFoldDB" id="A0A9N8EWC3"/>